<keyword evidence="5" id="KW-1185">Reference proteome</keyword>
<name>A0ABS9MJW7_9FIRM</name>
<dbReference type="EC" id="3.5.1.88" evidence="3"/>
<dbReference type="Proteomes" id="UP001298681">
    <property type="component" value="Unassembled WGS sequence"/>
</dbReference>
<dbReference type="InterPro" id="IPR023635">
    <property type="entry name" value="Peptide_deformylase"/>
</dbReference>
<comment type="cofactor">
    <cofactor evidence="3">
        <name>Fe(2+)</name>
        <dbReference type="ChEBI" id="CHEBI:29033"/>
    </cofactor>
    <text evidence="3">Binds 1 Fe(2+) ion.</text>
</comment>
<comment type="caution">
    <text evidence="4">The sequence shown here is derived from an EMBL/GenBank/DDBJ whole genome shotgun (WGS) entry which is preliminary data.</text>
</comment>
<dbReference type="Pfam" id="PF01327">
    <property type="entry name" value="Pep_deformylase"/>
    <property type="match status" value="1"/>
</dbReference>
<proteinExistence type="inferred from homology"/>
<dbReference type="HAMAP" id="MF_00163">
    <property type="entry name" value="Pep_deformylase"/>
    <property type="match status" value="1"/>
</dbReference>
<keyword evidence="2 3" id="KW-0408">Iron</keyword>
<dbReference type="PRINTS" id="PR01576">
    <property type="entry name" value="PDEFORMYLASE"/>
</dbReference>
<comment type="catalytic activity">
    <reaction evidence="3">
        <text>N-terminal N-formyl-L-methionyl-[peptide] + H2O = N-terminal L-methionyl-[peptide] + formate</text>
        <dbReference type="Rhea" id="RHEA:24420"/>
        <dbReference type="Rhea" id="RHEA-COMP:10639"/>
        <dbReference type="Rhea" id="RHEA-COMP:10640"/>
        <dbReference type="ChEBI" id="CHEBI:15377"/>
        <dbReference type="ChEBI" id="CHEBI:15740"/>
        <dbReference type="ChEBI" id="CHEBI:49298"/>
        <dbReference type="ChEBI" id="CHEBI:64731"/>
        <dbReference type="EC" id="3.5.1.88"/>
    </reaction>
</comment>
<dbReference type="PANTHER" id="PTHR10458:SF22">
    <property type="entry name" value="PEPTIDE DEFORMYLASE"/>
    <property type="match status" value="1"/>
</dbReference>
<dbReference type="RefSeq" id="WP_087231954.1">
    <property type="nucleotide sequence ID" value="NZ_JAKNHQ010000009.1"/>
</dbReference>
<evidence type="ECO:0000256" key="2">
    <source>
        <dbReference type="ARBA" id="ARBA00023004"/>
    </source>
</evidence>
<accession>A0ABS9MJW7</accession>
<dbReference type="Gene3D" id="3.90.45.10">
    <property type="entry name" value="Peptide deformylase"/>
    <property type="match status" value="1"/>
</dbReference>
<dbReference type="SUPFAM" id="SSF56420">
    <property type="entry name" value="Peptide deformylase"/>
    <property type="match status" value="1"/>
</dbReference>
<comment type="similarity">
    <text evidence="1 3">Belongs to the polypeptide deformylase family.</text>
</comment>
<dbReference type="CDD" id="cd00487">
    <property type="entry name" value="Pep_deformylase"/>
    <property type="match status" value="1"/>
</dbReference>
<protein>
    <recommendedName>
        <fullName evidence="3">Peptide deformylase</fullName>
        <shortName evidence="3">PDF</shortName>
        <ecNumber evidence="3">3.5.1.88</ecNumber>
    </recommendedName>
    <alternativeName>
        <fullName evidence="3">Polypeptide deformylase</fullName>
    </alternativeName>
</protein>
<dbReference type="PANTHER" id="PTHR10458">
    <property type="entry name" value="PEPTIDE DEFORMYLASE"/>
    <property type="match status" value="1"/>
</dbReference>
<dbReference type="EMBL" id="JAKNHQ010000009">
    <property type="protein sequence ID" value="MCG4610866.1"/>
    <property type="molecule type" value="Genomic_DNA"/>
</dbReference>
<dbReference type="InterPro" id="IPR036821">
    <property type="entry name" value="Peptide_deformylase_sf"/>
</dbReference>
<feature type="active site" evidence="3">
    <location>
        <position position="131"/>
    </location>
</feature>
<keyword evidence="3" id="KW-0479">Metal-binding</keyword>
<organism evidence="4 5">
    <name type="scientific">Anaeromassilibacillus senegalensis</name>
    <dbReference type="NCBI Taxonomy" id="1673717"/>
    <lineage>
        <taxon>Bacteria</taxon>
        <taxon>Bacillati</taxon>
        <taxon>Bacillota</taxon>
        <taxon>Clostridia</taxon>
        <taxon>Eubacteriales</taxon>
        <taxon>Acutalibacteraceae</taxon>
        <taxon>Anaeromassilibacillus</taxon>
    </lineage>
</organism>
<sequence>MAIRNIVKDGDEILTKVCRPVEKFDEKLGVLLDDMIETMKSADGVGLAAPQVGIRRRVVVIDVGSGPIEMVNPEIVEQSGEQECVEGCLSFPGQYGITKRPMRVLVRAQNREGKTFELEGEELLATACCHEIDHLNGVVFKSHVLRMLSPEELQKLQ</sequence>
<keyword evidence="3 4" id="KW-0378">Hydrolase</keyword>
<dbReference type="PIRSF" id="PIRSF004749">
    <property type="entry name" value="Pep_def"/>
    <property type="match status" value="1"/>
</dbReference>
<dbReference type="NCBIfam" id="TIGR00079">
    <property type="entry name" value="pept_deformyl"/>
    <property type="match status" value="1"/>
</dbReference>
<evidence type="ECO:0000256" key="1">
    <source>
        <dbReference type="ARBA" id="ARBA00010759"/>
    </source>
</evidence>
<gene>
    <name evidence="3 4" type="primary">def</name>
    <name evidence="4" type="ORF">L0P57_07955</name>
</gene>
<evidence type="ECO:0000313" key="4">
    <source>
        <dbReference type="EMBL" id="MCG4610866.1"/>
    </source>
</evidence>
<feature type="binding site" evidence="3">
    <location>
        <position position="130"/>
    </location>
    <ligand>
        <name>Fe cation</name>
        <dbReference type="ChEBI" id="CHEBI:24875"/>
    </ligand>
</feature>
<feature type="binding site" evidence="3">
    <location>
        <position position="88"/>
    </location>
    <ligand>
        <name>Fe cation</name>
        <dbReference type="ChEBI" id="CHEBI:24875"/>
    </ligand>
</feature>
<feature type="binding site" evidence="3">
    <location>
        <position position="134"/>
    </location>
    <ligand>
        <name>Fe cation</name>
        <dbReference type="ChEBI" id="CHEBI:24875"/>
    </ligand>
</feature>
<reference evidence="4 5" key="1">
    <citation type="submission" date="2022-01" db="EMBL/GenBank/DDBJ databases">
        <title>Collection of gut derived symbiotic bacterial strains cultured from healthy donors.</title>
        <authorList>
            <person name="Lin H."/>
            <person name="Kohout C."/>
            <person name="Waligurski E."/>
            <person name="Pamer E.G."/>
        </authorList>
    </citation>
    <scope>NUCLEOTIDE SEQUENCE [LARGE SCALE GENOMIC DNA]</scope>
    <source>
        <strain evidence="4 5">DFI.7.58</strain>
    </source>
</reference>
<dbReference type="NCBIfam" id="NF001159">
    <property type="entry name" value="PRK00150.1-3"/>
    <property type="match status" value="1"/>
</dbReference>
<comment type="function">
    <text evidence="3">Removes the formyl group from the N-terminal Met of newly synthesized proteins. Requires at least a dipeptide for an efficient rate of reaction. N-terminal L-methionine is a prerequisite for activity but the enzyme has broad specificity at other positions.</text>
</comment>
<evidence type="ECO:0000256" key="3">
    <source>
        <dbReference type="HAMAP-Rule" id="MF_00163"/>
    </source>
</evidence>
<keyword evidence="3" id="KW-0648">Protein biosynthesis</keyword>
<evidence type="ECO:0000313" key="5">
    <source>
        <dbReference type="Proteomes" id="UP001298681"/>
    </source>
</evidence>
<dbReference type="GO" id="GO:0042586">
    <property type="term" value="F:peptide deformylase activity"/>
    <property type="evidence" value="ECO:0007669"/>
    <property type="project" value="UniProtKB-EC"/>
</dbReference>